<reference evidence="1 2" key="1">
    <citation type="submission" date="2018-05" db="EMBL/GenBank/DDBJ databases">
        <title>Acuticoccus sediminis sp. nov., isolated from deep-sea sediment of Indian Ocean.</title>
        <authorList>
            <person name="Liu X."/>
            <person name="Lai Q."/>
            <person name="Du Y."/>
            <person name="Sun F."/>
            <person name="Zhang X."/>
            <person name="Wang S."/>
            <person name="Shao Z."/>
        </authorList>
    </citation>
    <scope>NUCLEOTIDE SEQUENCE [LARGE SCALE GENOMIC DNA]</scope>
    <source>
        <strain evidence="1 2">PTG4-2</strain>
    </source>
</reference>
<comment type="caution">
    <text evidence="1">The sequence shown here is derived from an EMBL/GenBank/DDBJ whole genome shotgun (WGS) entry which is preliminary data.</text>
</comment>
<name>A0A8B2NV96_9HYPH</name>
<dbReference type="Proteomes" id="UP000249590">
    <property type="component" value="Unassembled WGS sequence"/>
</dbReference>
<dbReference type="Gene3D" id="3.30.70.1060">
    <property type="entry name" value="Dimeric alpha+beta barrel"/>
    <property type="match status" value="1"/>
</dbReference>
<proteinExistence type="predicted"/>
<dbReference type="AlphaFoldDB" id="A0A8B2NV96"/>
<gene>
    <name evidence="1" type="ORF">DLJ53_09565</name>
</gene>
<protein>
    <recommendedName>
        <fullName evidence="3">YCII-related domain-containing protein</fullName>
    </recommendedName>
</protein>
<sequence length="95" mass="10088">MYLITLKFAANKASAPDHLDAHKAWIARGFEDGIFLMTGTIEPQAGGVVLAHNVDRAALEARVGEDPFVAEGIVSAEIIGVAPGRTDDRLAFLKA</sequence>
<evidence type="ECO:0000313" key="2">
    <source>
        <dbReference type="Proteomes" id="UP000249590"/>
    </source>
</evidence>
<keyword evidence="2" id="KW-1185">Reference proteome</keyword>
<organism evidence="1 2">
    <name type="scientific">Acuticoccus sediminis</name>
    <dbReference type="NCBI Taxonomy" id="2184697"/>
    <lineage>
        <taxon>Bacteria</taxon>
        <taxon>Pseudomonadati</taxon>
        <taxon>Pseudomonadota</taxon>
        <taxon>Alphaproteobacteria</taxon>
        <taxon>Hyphomicrobiales</taxon>
        <taxon>Amorphaceae</taxon>
        <taxon>Acuticoccus</taxon>
    </lineage>
</organism>
<dbReference type="PANTHER" id="PTHR37828">
    <property type="entry name" value="GSR2449 PROTEIN"/>
    <property type="match status" value="1"/>
</dbReference>
<dbReference type="SUPFAM" id="SSF54909">
    <property type="entry name" value="Dimeric alpha+beta barrel"/>
    <property type="match status" value="1"/>
</dbReference>
<dbReference type="RefSeq" id="WP_111344660.1">
    <property type="nucleotide sequence ID" value="NZ_JAIWKD010000002.1"/>
</dbReference>
<evidence type="ECO:0008006" key="3">
    <source>
        <dbReference type="Google" id="ProtNLM"/>
    </source>
</evidence>
<dbReference type="PANTHER" id="PTHR37828:SF1">
    <property type="entry name" value="YCII-RELATED DOMAIN-CONTAINING PROTEIN"/>
    <property type="match status" value="1"/>
</dbReference>
<dbReference type="EMBL" id="QHHQ01000002">
    <property type="protein sequence ID" value="RAI01653.1"/>
    <property type="molecule type" value="Genomic_DNA"/>
</dbReference>
<dbReference type="InterPro" id="IPR011008">
    <property type="entry name" value="Dimeric_a/b-barrel"/>
</dbReference>
<accession>A0A8B2NV96</accession>
<dbReference type="OrthoDB" id="9814407at2"/>
<evidence type="ECO:0000313" key="1">
    <source>
        <dbReference type="EMBL" id="RAI01653.1"/>
    </source>
</evidence>